<proteinExistence type="predicted"/>
<feature type="signal peptide" evidence="1">
    <location>
        <begin position="1"/>
        <end position="16"/>
    </location>
</feature>
<dbReference type="AlphaFoldDB" id="A0A9D4NC67"/>
<gene>
    <name evidence="2" type="ORF">DPMN_015791</name>
</gene>
<dbReference type="EMBL" id="JAIWYP010000001">
    <property type="protein sequence ID" value="KAH3891686.1"/>
    <property type="molecule type" value="Genomic_DNA"/>
</dbReference>
<dbReference type="Proteomes" id="UP000828390">
    <property type="component" value="Unassembled WGS sequence"/>
</dbReference>
<feature type="chain" id="PRO_5039594628" evidence="1">
    <location>
        <begin position="17"/>
        <end position="86"/>
    </location>
</feature>
<reference evidence="2" key="2">
    <citation type="submission" date="2020-11" db="EMBL/GenBank/DDBJ databases">
        <authorList>
            <person name="McCartney M.A."/>
            <person name="Auch B."/>
            <person name="Kono T."/>
            <person name="Mallez S."/>
            <person name="Becker A."/>
            <person name="Gohl D.M."/>
            <person name="Silverstein K.A.T."/>
            <person name="Koren S."/>
            <person name="Bechman K.B."/>
            <person name="Herman A."/>
            <person name="Abrahante J.E."/>
            <person name="Garbe J."/>
        </authorList>
    </citation>
    <scope>NUCLEOTIDE SEQUENCE</scope>
    <source>
        <strain evidence="2">Duluth1</strain>
        <tissue evidence="2">Whole animal</tissue>
    </source>
</reference>
<evidence type="ECO:0000313" key="2">
    <source>
        <dbReference type="EMBL" id="KAH3891686.1"/>
    </source>
</evidence>
<name>A0A9D4NC67_DREPO</name>
<accession>A0A9D4NC67</accession>
<comment type="caution">
    <text evidence="2">The sequence shown here is derived from an EMBL/GenBank/DDBJ whole genome shotgun (WGS) entry which is preliminary data.</text>
</comment>
<protein>
    <submittedName>
        <fullName evidence="2">Uncharacterized protein</fullName>
    </submittedName>
</protein>
<organism evidence="2 3">
    <name type="scientific">Dreissena polymorpha</name>
    <name type="common">Zebra mussel</name>
    <name type="synonym">Mytilus polymorpha</name>
    <dbReference type="NCBI Taxonomy" id="45954"/>
    <lineage>
        <taxon>Eukaryota</taxon>
        <taxon>Metazoa</taxon>
        <taxon>Spiralia</taxon>
        <taxon>Lophotrochozoa</taxon>
        <taxon>Mollusca</taxon>
        <taxon>Bivalvia</taxon>
        <taxon>Autobranchia</taxon>
        <taxon>Heteroconchia</taxon>
        <taxon>Euheterodonta</taxon>
        <taxon>Imparidentia</taxon>
        <taxon>Neoheterodontei</taxon>
        <taxon>Myida</taxon>
        <taxon>Dreissenoidea</taxon>
        <taxon>Dreissenidae</taxon>
        <taxon>Dreissena</taxon>
    </lineage>
</organism>
<keyword evidence="1" id="KW-0732">Signal</keyword>
<evidence type="ECO:0000256" key="1">
    <source>
        <dbReference type="SAM" id="SignalP"/>
    </source>
</evidence>
<sequence length="86" mass="9055">MRTFVLLAIILVVCYAEECRDVGGCHHVTCASGWHIACRERECTCLAGAPGGSATTCTAASDCTCDRDTPHCVDGRCTCGFPGGRK</sequence>
<evidence type="ECO:0000313" key="3">
    <source>
        <dbReference type="Proteomes" id="UP000828390"/>
    </source>
</evidence>
<keyword evidence="3" id="KW-1185">Reference proteome</keyword>
<reference evidence="2" key="1">
    <citation type="journal article" date="2019" name="bioRxiv">
        <title>The Genome of the Zebra Mussel, Dreissena polymorpha: A Resource for Invasive Species Research.</title>
        <authorList>
            <person name="McCartney M.A."/>
            <person name="Auch B."/>
            <person name="Kono T."/>
            <person name="Mallez S."/>
            <person name="Zhang Y."/>
            <person name="Obille A."/>
            <person name="Becker A."/>
            <person name="Abrahante J.E."/>
            <person name="Garbe J."/>
            <person name="Badalamenti J.P."/>
            <person name="Herman A."/>
            <person name="Mangelson H."/>
            <person name="Liachko I."/>
            <person name="Sullivan S."/>
            <person name="Sone E.D."/>
            <person name="Koren S."/>
            <person name="Silverstein K.A.T."/>
            <person name="Beckman K.B."/>
            <person name="Gohl D.M."/>
        </authorList>
    </citation>
    <scope>NUCLEOTIDE SEQUENCE</scope>
    <source>
        <strain evidence="2">Duluth1</strain>
        <tissue evidence="2">Whole animal</tissue>
    </source>
</reference>